<sequence length="55" mass="6598">MSLQGRIEELASRHRKIDEEISDEQKRPAADEVRLHELKRKKLKIKEELVHLRPN</sequence>
<keyword evidence="2" id="KW-1185">Reference proteome</keyword>
<dbReference type="InterPro" id="IPR038444">
    <property type="entry name" value="DUF465_sf"/>
</dbReference>
<dbReference type="Pfam" id="PF04325">
    <property type="entry name" value="DUF465"/>
    <property type="match status" value="1"/>
</dbReference>
<comment type="caution">
    <text evidence="1">The sequence shown here is derived from an EMBL/GenBank/DDBJ whole genome shotgun (WGS) entry which is preliminary data.</text>
</comment>
<reference evidence="2" key="1">
    <citation type="journal article" date="2019" name="Int. J. Syst. Evol. Microbiol.">
        <title>The Global Catalogue of Microorganisms (GCM) 10K type strain sequencing project: providing services to taxonomists for standard genome sequencing and annotation.</title>
        <authorList>
            <consortium name="The Broad Institute Genomics Platform"/>
            <consortium name="The Broad Institute Genome Sequencing Center for Infectious Disease"/>
            <person name="Wu L."/>
            <person name="Ma J."/>
        </authorList>
    </citation>
    <scope>NUCLEOTIDE SEQUENCE [LARGE SCALE GENOMIC DNA]</scope>
    <source>
        <strain evidence="2">CGMCC 1.15928</strain>
    </source>
</reference>
<evidence type="ECO:0008006" key="3">
    <source>
        <dbReference type="Google" id="ProtNLM"/>
    </source>
</evidence>
<name>A0ABQ1JTA7_9PROT</name>
<dbReference type="EMBL" id="BMKF01000002">
    <property type="protein sequence ID" value="GGB74133.1"/>
    <property type="molecule type" value="Genomic_DNA"/>
</dbReference>
<dbReference type="InterPro" id="IPR007420">
    <property type="entry name" value="DUF465"/>
</dbReference>
<dbReference type="Proteomes" id="UP000628854">
    <property type="component" value="Unassembled WGS sequence"/>
</dbReference>
<protein>
    <recommendedName>
        <fullName evidence="3">DUF465 domain-containing protein</fullName>
    </recommendedName>
</protein>
<organism evidence="1 2">
    <name type="scientific">Henriciella pelagia</name>
    <dbReference type="NCBI Taxonomy" id="1977912"/>
    <lineage>
        <taxon>Bacteria</taxon>
        <taxon>Pseudomonadati</taxon>
        <taxon>Pseudomonadota</taxon>
        <taxon>Alphaproteobacteria</taxon>
        <taxon>Hyphomonadales</taxon>
        <taxon>Hyphomonadaceae</taxon>
        <taxon>Henriciella</taxon>
    </lineage>
</organism>
<dbReference type="Gene3D" id="6.10.280.50">
    <property type="match status" value="1"/>
</dbReference>
<evidence type="ECO:0000313" key="1">
    <source>
        <dbReference type="EMBL" id="GGB74133.1"/>
    </source>
</evidence>
<accession>A0ABQ1JTA7</accession>
<proteinExistence type="predicted"/>
<gene>
    <name evidence="1" type="ORF">GCM10011503_23590</name>
</gene>
<evidence type="ECO:0000313" key="2">
    <source>
        <dbReference type="Proteomes" id="UP000628854"/>
    </source>
</evidence>
<dbReference type="RefSeq" id="WP_084391923.1">
    <property type="nucleotide sequence ID" value="NZ_BMKF01000002.1"/>
</dbReference>